<dbReference type="Pfam" id="PF06863">
    <property type="entry name" value="DUF1254"/>
    <property type="match status" value="1"/>
</dbReference>
<dbReference type="PROSITE" id="PS51318">
    <property type="entry name" value="TAT"/>
    <property type="match status" value="1"/>
</dbReference>
<dbReference type="SUPFAM" id="SSF160935">
    <property type="entry name" value="VPA0735-like"/>
    <property type="match status" value="1"/>
</dbReference>
<dbReference type="InterPro" id="IPR037050">
    <property type="entry name" value="DUF1254_sf"/>
</dbReference>
<dbReference type="RefSeq" id="WP_327096622.1">
    <property type="nucleotide sequence ID" value="NZ_CP109149.1"/>
</dbReference>
<dbReference type="InterPro" id="IPR010621">
    <property type="entry name" value="DUF1214"/>
</dbReference>
<evidence type="ECO:0000259" key="2">
    <source>
        <dbReference type="Pfam" id="PF06863"/>
    </source>
</evidence>
<dbReference type="PANTHER" id="PTHR36509">
    <property type="entry name" value="BLL3101 PROTEIN"/>
    <property type="match status" value="1"/>
</dbReference>
<accession>A0ABZ1YNU8</accession>
<feature type="domain" description="DUF1214" evidence="1">
    <location>
        <begin position="356"/>
        <end position="450"/>
    </location>
</feature>
<gene>
    <name evidence="3" type="ORF">OG563_29920</name>
</gene>
<dbReference type="Gene3D" id="2.60.40.1610">
    <property type="entry name" value="Domain of unknown function DUF1254"/>
    <property type="match status" value="1"/>
</dbReference>
<name>A0ABZ1YNU8_9NOCA</name>
<dbReference type="EMBL" id="CP109441">
    <property type="protein sequence ID" value="WUV43429.1"/>
    <property type="molecule type" value="Genomic_DNA"/>
</dbReference>
<protein>
    <submittedName>
        <fullName evidence="3">DUF1254 domain-containing protein</fullName>
    </submittedName>
</protein>
<dbReference type="InterPro" id="IPR006311">
    <property type="entry name" value="TAT_signal"/>
</dbReference>
<dbReference type="Pfam" id="PF06742">
    <property type="entry name" value="DUF1214"/>
    <property type="match status" value="1"/>
</dbReference>
<dbReference type="InterPro" id="IPR037049">
    <property type="entry name" value="DUF1214_C_sf"/>
</dbReference>
<dbReference type="Gene3D" id="2.60.120.600">
    <property type="entry name" value="Domain of unknown function DUF1214, C-terminal domain"/>
    <property type="match status" value="1"/>
</dbReference>
<evidence type="ECO:0000259" key="1">
    <source>
        <dbReference type="Pfam" id="PF06742"/>
    </source>
</evidence>
<sequence length="466" mass="49914">MSMSRRSVLLAGAVTGAGLVACGKSTDSDNVASSGSVLPSDPRSVATDAYIYGYPLVLMDVTLQSNTAAVPANRIWAVSPVNPGMNTVVMPNIDTLYATAWLDVGAEPVVLQVPPMDGDRYWLMQIMDAWTNTTHNPSSVAPRVRAGQDPPYGYVITGPNWSGALPDNLTRLAMPTATAWLIGRIELRGEGDFAAAESVQQQVLLAPLSAWLRGERPTPVINPDLTAPIAPPQQVARMDGRTFFDRLCTLMLTNPPARDDAPALQRFSKIGILPGGTVDNAPVADLNAAVAAGQMRIPDYANPKARRENGWGFATNLGTYGTDYSLRASTAWTALGANLPEDTVYPEISANAGEQGAPRSYRLHFPAGQMPPARAFWSLTAYTAERFLVPNPAGIFSVGHQRPVVPLPDGSLELAIQAADPGSAVPYGNWLPIPETGTFRLALRLYVPEERALDGHWRPPSLNRVG</sequence>
<reference evidence="3" key="1">
    <citation type="submission" date="2022-10" db="EMBL/GenBank/DDBJ databases">
        <title>The complete genomes of actinobacterial strains from the NBC collection.</title>
        <authorList>
            <person name="Joergensen T.S."/>
            <person name="Alvarez Arevalo M."/>
            <person name="Sterndorff E.B."/>
            <person name="Faurdal D."/>
            <person name="Vuksanovic O."/>
            <person name="Mourched A.-S."/>
            <person name="Charusanti P."/>
            <person name="Shaw S."/>
            <person name="Blin K."/>
            <person name="Weber T."/>
        </authorList>
    </citation>
    <scope>NUCLEOTIDE SEQUENCE</scope>
    <source>
        <strain evidence="3">NBC_01482</strain>
    </source>
</reference>
<keyword evidence="4" id="KW-1185">Reference proteome</keyword>
<feature type="domain" description="DUF1254" evidence="2">
    <location>
        <begin position="73"/>
        <end position="207"/>
    </location>
</feature>
<dbReference type="Proteomes" id="UP001432062">
    <property type="component" value="Chromosome"/>
</dbReference>
<proteinExistence type="predicted"/>
<dbReference type="PANTHER" id="PTHR36509:SF2">
    <property type="entry name" value="BLL3101 PROTEIN"/>
    <property type="match status" value="1"/>
</dbReference>
<dbReference type="PROSITE" id="PS51257">
    <property type="entry name" value="PROKAR_LIPOPROTEIN"/>
    <property type="match status" value="1"/>
</dbReference>
<evidence type="ECO:0000313" key="3">
    <source>
        <dbReference type="EMBL" id="WUV43429.1"/>
    </source>
</evidence>
<dbReference type="InterPro" id="IPR010679">
    <property type="entry name" value="DUF1254"/>
</dbReference>
<organism evidence="3 4">
    <name type="scientific">Nocardia vinacea</name>
    <dbReference type="NCBI Taxonomy" id="96468"/>
    <lineage>
        <taxon>Bacteria</taxon>
        <taxon>Bacillati</taxon>
        <taxon>Actinomycetota</taxon>
        <taxon>Actinomycetes</taxon>
        <taxon>Mycobacteriales</taxon>
        <taxon>Nocardiaceae</taxon>
        <taxon>Nocardia</taxon>
    </lineage>
</organism>
<evidence type="ECO:0000313" key="4">
    <source>
        <dbReference type="Proteomes" id="UP001432062"/>
    </source>
</evidence>